<proteinExistence type="predicted"/>
<gene>
    <name evidence="1" type="ORF">LMG27177_03395</name>
</gene>
<organism evidence="1 2">
    <name type="scientific">Paraburkholderia fynbosensis</name>
    <dbReference type="NCBI Taxonomy" id="1200993"/>
    <lineage>
        <taxon>Bacteria</taxon>
        <taxon>Pseudomonadati</taxon>
        <taxon>Pseudomonadota</taxon>
        <taxon>Betaproteobacteria</taxon>
        <taxon>Burkholderiales</taxon>
        <taxon>Burkholderiaceae</taxon>
        <taxon>Paraburkholderia</taxon>
    </lineage>
</organism>
<dbReference type="Proteomes" id="UP000494252">
    <property type="component" value="Unassembled WGS sequence"/>
</dbReference>
<keyword evidence="2" id="KW-1185">Reference proteome</keyword>
<reference evidence="1 2" key="1">
    <citation type="submission" date="2020-04" db="EMBL/GenBank/DDBJ databases">
        <authorList>
            <person name="De Canck E."/>
        </authorList>
    </citation>
    <scope>NUCLEOTIDE SEQUENCE [LARGE SCALE GENOMIC DNA]</scope>
    <source>
        <strain evidence="1 2">LMG 27177</strain>
    </source>
</reference>
<dbReference type="AlphaFoldDB" id="A0A6J5G5P6"/>
<dbReference type="RefSeq" id="WP_281366221.1">
    <property type="nucleotide sequence ID" value="NZ_CADIKI010000009.1"/>
</dbReference>
<name>A0A6J5G5P6_9BURK</name>
<dbReference type="EMBL" id="CADIKI010000009">
    <property type="protein sequence ID" value="CAB3793424.1"/>
    <property type="molecule type" value="Genomic_DNA"/>
</dbReference>
<accession>A0A6J5G5P6</accession>
<protein>
    <submittedName>
        <fullName evidence="1">Uncharacterized protein</fullName>
    </submittedName>
</protein>
<sequence length="41" mass="4152">MSKRSPAKVLVTLVLSIVLLSAGLAVLIGLFGVLVKLFGAG</sequence>
<evidence type="ECO:0000313" key="2">
    <source>
        <dbReference type="Proteomes" id="UP000494252"/>
    </source>
</evidence>
<evidence type="ECO:0000313" key="1">
    <source>
        <dbReference type="EMBL" id="CAB3793424.1"/>
    </source>
</evidence>